<dbReference type="Pfam" id="PF13191">
    <property type="entry name" value="AAA_16"/>
    <property type="match status" value="1"/>
</dbReference>
<dbReference type="InterPro" id="IPR011990">
    <property type="entry name" value="TPR-like_helical_dom_sf"/>
</dbReference>
<evidence type="ECO:0000313" key="6">
    <source>
        <dbReference type="Proteomes" id="UP001595867"/>
    </source>
</evidence>
<dbReference type="Gene3D" id="3.40.50.300">
    <property type="entry name" value="P-loop containing nucleotide triphosphate hydrolases"/>
    <property type="match status" value="1"/>
</dbReference>
<evidence type="ECO:0000259" key="4">
    <source>
        <dbReference type="PROSITE" id="PS50043"/>
    </source>
</evidence>
<feature type="region of interest" description="Disordered" evidence="3">
    <location>
        <begin position="428"/>
        <end position="462"/>
    </location>
</feature>
<dbReference type="Pfam" id="PF00196">
    <property type="entry name" value="GerE"/>
    <property type="match status" value="1"/>
</dbReference>
<dbReference type="PRINTS" id="PR00038">
    <property type="entry name" value="HTHLUXR"/>
</dbReference>
<proteinExistence type="predicted"/>
<feature type="compositionally biased region" description="Low complexity" evidence="3">
    <location>
        <begin position="1054"/>
        <end position="1086"/>
    </location>
</feature>
<dbReference type="CDD" id="cd06170">
    <property type="entry name" value="LuxR_C_like"/>
    <property type="match status" value="1"/>
</dbReference>
<dbReference type="SUPFAM" id="SSF46894">
    <property type="entry name" value="C-terminal effector domain of the bipartite response regulators"/>
    <property type="match status" value="1"/>
</dbReference>
<dbReference type="SMART" id="SM00421">
    <property type="entry name" value="HTH_LUXR"/>
    <property type="match status" value="1"/>
</dbReference>
<reference evidence="6" key="1">
    <citation type="journal article" date="2019" name="Int. J. Syst. Evol. Microbiol.">
        <title>The Global Catalogue of Microorganisms (GCM) 10K type strain sequencing project: providing services to taxonomists for standard genome sequencing and annotation.</title>
        <authorList>
            <consortium name="The Broad Institute Genomics Platform"/>
            <consortium name="The Broad Institute Genome Sequencing Center for Infectious Disease"/>
            <person name="Wu L."/>
            <person name="Ma J."/>
        </authorList>
    </citation>
    <scope>NUCLEOTIDE SEQUENCE [LARGE SCALE GENOMIC DNA]</scope>
    <source>
        <strain evidence="6">TBRC 5832</strain>
    </source>
</reference>
<name>A0ABV8IQJ6_9ACTN</name>
<keyword evidence="6" id="KW-1185">Reference proteome</keyword>
<comment type="caution">
    <text evidence="5">The sequence shown here is derived from an EMBL/GenBank/DDBJ whole genome shotgun (WGS) entry which is preliminary data.</text>
</comment>
<organism evidence="5 6">
    <name type="scientific">Actinoplanes subglobosus</name>
    <dbReference type="NCBI Taxonomy" id="1547892"/>
    <lineage>
        <taxon>Bacteria</taxon>
        <taxon>Bacillati</taxon>
        <taxon>Actinomycetota</taxon>
        <taxon>Actinomycetes</taxon>
        <taxon>Micromonosporales</taxon>
        <taxon>Micromonosporaceae</taxon>
        <taxon>Actinoplanes</taxon>
    </lineage>
</organism>
<keyword evidence="1" id="KW-0547">Nucleotide-binding</keyword>
<evidence type="ECO:0000256" key="1">
    <source>
        <dbReference type="ARBA" id="ARBA00022741"/>
    </source>
</evidence>
<evidence type="ECO:0000256" key="3">
    <source>
        <dbReference type="SAM" id="MobiDB-lite"/>
    </source>
</evidence>
<dbReference type="Gene3D" id="1.25.40.10">
    <property type="entry name" value="Tetratricopeptide repeat domain"/>
    <property type="match status" value="1"/>
</dbReference>
<feature type="domain" description="HTH luxR-type" evidence="4">
    <location>
        <begin position="1251"/>
        <end position="1316"/>
    </location>
</feature>
<dbReference type="PROSITE" id="PS50043">
    <property type="entry name" value="HTH_LUXR_2"/>
    <property type="match status" value="1"/>
</dbReference>
<evidence type="ECO:0000313" key="5">
    <source>
        <dbReference type="EMBL" id="MFC4064080.1"/>
    </source>
</evidence>
<dbReference type="InterPro" id="IPR000792">
    <property type="entry name" value="Tscrpt_reg_LuxR_C"/>
</dbReference>
<dbReference type="PANTHER" id="PTHR16305:SF35">
    <property type="entry name" value="TRANSCRIPTIONAL ACTIVATOR DOMAIN"/>
    <property type="match status" value="1"/>
</dbReference>
<dbReference type="PANTHER" id="PTHR16305">
    <property type="entry name" value="TESTICULAR SOLUBLE ADENYLYL CYCLASE"/>
    <property type="match status" value="1"/>
</dbReference>
<dbReference type="InterPro" id="IPR041664">
    <property type="entry name" value="AAA_16"/>
</dbReference>
<accession>A0ABV8IQJ6</accession>
<sequence length="1320" mass="135405">MIGAENLSYTRGMLDLMTVSVHSTVLVGRDPDLAVLREALVRAHGDEPTAVLIGGEAGVGKTRLVEEFCRPLDARVLLGQCLELGEEGLPFAPFAAALRELCRREGRAVLAGREAEFARLLPELGPAPEPGEARRGHLFELVGALFARLGEERPVVLVIEDLHWADRSTRDLIAFLVRSARVPRLLLIATYRTDELHRGHPLRPFLAELERARGVQRHDLDRLDRDGTAELLGHLLGAEPDPPTVDAISRRAQGIPFFIEQFATSADPRCGDIPDTLRDLLLSRVDQLPDATQRVLRVAAVGGIRFGHELLIRVLSGDFRSADSAAGPSFGGGSAVSAGGSSFGGGSAVSSGGSSFGGGSAVSAGGSSFGGGSAVSSGGSSFGGGSAVSSGGSSFGGGSAVSAAGSSFGGGSAAASFGAGSSVSSADPSFGGGGSSSSSASSATSSSDAPSSSPSTSPSFGAGPAVSSFAAPPFAAPPFGAASFDAVSFGFDEMKLESALRAAVAAQLIVTDPDGGYEFRHALVREAVHDDLLPGERARLHARYAQAIESEPHLVEADRAPAEIAHHWFSARDHARALVAAHRAADAAGCRYAFAERARLLDRMLELWDLVPDPAALVGAGHLDLLEEAALAAIDSGDHMRALTLTRVTLADLDFEAQPVRAARLLIRRAKLLRNAGKSDGAAEAREAYRLLTGVPRDHTWLKLFSDVVYVLSAVDDPDADRIAQMVLTAAADLGDEAAQVAAEITYSKVCSGRLPAAGSVPAMRRSVDRSRASGDVPNLAAALVNLSDALFELGDYTASAEAAAEGVPLADRVGVSRTTGVYLLANHAEALMALGRWDEADILLAQAARHDPPGTLALPGLRLRARLRLARAHDGAAPVVTQALTFLAKPFLTQEARISLLELRIVAALTTGDLPSARAAATAALHDESLIDRPRYSWPVLTAAARTLPPPLAATLESSLVAASESSFVAASESSFVATSESSLVATSESSFVATSESSLVASSGPSLVAPSESFAPATSAPAATSEPAASATAATSASGVVPASAVISASTVISSPDVTPSPAAVSSPGGAAGSSPAVSSAADPEAGPATNLQPLSAAGPEPSRSDAAILQSSSALRSQAAAARQALALHTAGSGATASGLEGAIRAFAALLPQRYPAERAYAAQLAAILDGGAERWQAAVEAWREDGQPFQLAGALLALAEASAADRPAATTALTEAAALANALGARPLCEAADVLSRRLGIRKFAAPTAATDLLTAREREVLLLVAEGHSNGRIAERLFISPKTASVHVSRIIAKLEVTNRVEAAAVAHRLGYLDA</sequence>
<dbReference type="InterPro" id="IPR016032">
    <property type="entry name" value="Sig_transdc_resp-reg_C-effctor"/>
</dbReference>
<dbReference type="InterPro" id="IPR036388">
    <property type="entry name" value="WH-like_DNA-bd_sf"/>
</dbReference>
<gene>
    <name evidence="5" type="ORF">ACFO0C_04005</name>
</gene>
<dbReference type="RefSeq" id="WP_378065123.1">
    <property type="nucleotide sequence ID" value="NZ_JBHSBL010000005.1"/>
</dbReference>
<protein>
    <submittedName>
        <fullName evidence="5">AAA family ATPase</fullName>
    </submittedName>
</protein>
<dbReference type="Gene3D" id="1.10.10.10">
    <property type="entry name" value="Winged helix-like DNA-binding domain superfamily/Winged helix DNA-binding domain"/>
    <property type="match status" value="1"/>
</dbReference>
<keyword evidence="2" id="KW-0067">ATP-binding</keyword>
<dbReference type="InterPro" id="IPR027417">
    <property type="entry name" value="P-loop_NTPase"/>
</dbReference>
<dbReference type="SUPFAM" id="SSF52540">
    <property type="entry name" value="P-loop containing nucleoside triphosphate hydrolases"/>
    <property type="match status" value="1"/>
</dbReference>
<feature type="region of interest" description="Disordered" evidence="3">
    <location>
        <begin position="1054"/>
        <end position="1113"/>
    </location>
</feature>
<evidence type="ECO:0000256" key="2">
    <source>
        <dbReference type="ARBA" id="ARBA00022840"/>
    </source>
</evidence>
<dbReference type="Proteomes" id="UP001595867">
    <property type="component" value="Unassembled WGS sequence"/>
</dbReference>
<dbReference type="SUPFAM" id="SSF48452">
    <property type="entry name" value="TPR-like"/>
    <property type="match status" value="1"/>
</dbReference>
<feature type="compositionally biased region" description="Low complexity" evidence="3">
    <location>
        <begin position="436"/>
        <end position="462"/>
    </location>
</feature>
<dbReference type="EMBL" id="JBHSBL010000005">
    <property type="protein sequence ID" value="MFC4064080.1"/>
    <property type="molecule type" value="Genomic_DNA"/>
</dbReference>